<dbReference type="SUPFAM" id="SSF51445">
    <property type="entry name" value="(Trans)glycosidases"/>
    <property type="match status" value="1"/>
</dbReference>
<dbReference type="PRINTS" id="PR00740">
    <property type="entry name" value="GLHYDRLASE27"/>
</dbReference>
<dbReference type="PANTHER" id="PTHR11452">
    <property type="entry name" value="ALPHA-GALACTOSIDASE/ALPHA-N-ACETYLGALACTOSAMINIDASE"/>
    <property type="match status" value="1"/>
</dbReference>
<gene>
    <name evidence="7" type="ORF">OIDMADRAFT_33911</name>
</gene>
<dbReference type="Gene3D" id="3.20.20.70">
    <property type="entry name" value="Aldolase class I"/>
    <property type="match status" value="1"/>
</dbReference>
<dbReference type="InterPro" id="IPR002241">
    <property type="entry name" value="Glyco_hydro_27"/>
</dbReference>
<dbReference type="Pfam" id="PF16499">
    <property type="entry name" value="Melibiase_2"/>
    <property type="match status" value="1"/>
</dbReference>
<evidence type="ECO:0000256" key="3">
    <source>
        <dbReference type="ARBA" id="ARBA00012755"/>
    </source>
</evidence>
<dbReference type="OrthoDB" id="5795902at2759"/>
<dbReference type="InterPro" id="IPR013785">
    <property type="entry name" value="Aldolase_TIM"/>
</dbReference>
<dbReference type="PANTHER" id="PTHR11452:SF75">
    <property type="entry name" value="ALPHA-GALACTOSIDASE MEL1"/>
    <property type="match status" value="1"/>
</dbReference>
<keyword evidence="8" id="KW-1185">Reference proteome</keyword>
<name>A0A0C3CA76_OIDMZ</name>
<keyword evidence="4 6" id="KW-0378">Hydrolase</keyword>
<dbReference type="EC" id="3.2.1.22" evidence="3 6"/>
<dbReference type="GO" id="GO:0005975">
    <property type="term" value="P:carbohydrate metabolic process"/>
    <property type="evidence" value="ECO:0007669"/>
    <property type="project" value="InterPro"/>
</dbReference>
<evidence type="ECO:0000256" key="5">
    <source>
        <dbReference type="ARBA" id="ARBA00023295"/>
    </source>
</evidence>
<evidence type="ECO:0000313" key="8">
    <source>
        <dbReference type="Proteomes" id="UP000054321"/>
    </source>
</evidence>
<evidence type="ECO:0000256" key="1">
    <source>
        <dbReference type="ARBA" id="ARBA00001255"/>
    </source>
</evidence>
<reference evidence="7 8" key="1">
    <citation type="submission" date="2014-04" db="EMBL/GenBank/DDBJ databases">
        <authorList>
            <consortium name="DOE Joint Genome Institute"/>
            <person name="Kuo A."/>
            <person name="Martino E."/>
            <person name="Perotto S."/>
            <person name="Kohler A."/>
            <person name="Nagy L.G."/>
            <person name="Floudas D."/>
            <person name="Copeland A."/>
            <person name="Barry K.W."/>
            <person name="Cichocki N."/>
            <person name="Veneault-Fourrey C."/>
            <person name="LaButti K."/>
            <person name="Lindquist E.A."/>
            <person name="Lipzen A."/>
            <person name="Lundell T."/>
            <person name="Morin E."/>
            <person name="Murat C."/>
            <person name="Sun H."/>
            <person name="Tunlid A."/>
            <person name="Henrissat B."/>
            <person name="Grigoriev I.V."/>
            <person name="Hibbett D.S."/>
            <person name="Martin F."/>
            <person name="Nordberg H.P."/>
            <person name="Cantor M.N."/>
            <person name="Hua S.X."/>
        </authorList>
    </citation>
    <scope>NUCLEOTIDE SEQUENCE [LARGE SCALE GENOMIC DNA]</scope>
    <source>
        <strain evidence="7 8">Zn</strain>
    </source>
</reference>
<organism evidence="7 8">
    <name type="scientific">Oidiodendron maius (strain Zn)</name>
    <dbReference type="NCBI Taxonomy" id="913774"/>
    <lineage>
        <taxon>Eukaryota</taxon>
        <taxon>Fungi</taxon>
        <taxon>Dikarya</taxon>
        <taxon>Ascomycota</taxon>
        <taxon>Pezizomycotina</taxon>
        <taxon>Leotiomycetes</taxon>
        <taxon>Leotiomycetes incertae sedis</taxon>
        <taxon>Myxotrichaceae</taxon>
        <taxon>Oidiodendron</taxon>
    </lineage>
</organism>
<reference evidence="8" key="2">
    <citation type="submission" date="2015-01" db="EMBL/GenBank/DDBJ databases">
        <title>Evolutionary Origins and Diversification of the Mycorrhizal Mutualists.</title>
        <authorList>
            <consortium name="DOE Joint Genome Institute"/>
            <consortium name="Mycorrhizal Genomics Consortium"/>
            <person name="Kohler A."/>
            <person name="Kuo A."/>
            <person name="Nagy L.G."/>
            <person name="Floudas D."/>
            <person name="Copeland A."/>
            <person name="Barry K.W."/>
            <person name="Cichocki N."/>
            <person name="Veneault-Fourrey C."/>
            <person name="LaButti K."/>
            <person name="Lindquist E.A."/>
            <person name="Lipzen A."/>
            <person name="Lundell T."/>
            <person name="Morin E."/>
            <person name="Murat C."/>
            <person name="Riley R."/>
            <person name="Ohm R."/>
            <person name="Sun H."/>
            <person name="Tunlid A."/>
            <person name="Henrissat B."/>
            <person name="Grigoriev I.V."/>
            <person name="Hibbett D.S."/>
            <person name="Martin F."/>
        </authorList>
    </citation>
    <scope>NUCLEOTIDE SEQUENCE [LARGE SCALE GENOMIC DNA]</scope>
    <source>
        <strain evidence="8">Zn</strain>
    </source>
</reference>
<dbReference type="InParanoid" id="A0A0C3CA76"/>
<dbReference type="InterPro" id="IPR017853">
    <property type="entry name" value="GH"/>
</dbReference>
<keyword evidence="5 6" id="KW-0326">Glycosidase</keyword>
<comment type="similarity">
    <text evidence="2 6">Belongs to the glycosyl hydrolase 27 family.</text>
</comment>
<dbReference type="CDD" id="cd14792">
    <property type="entry name" value="GH27"/>
    <property type="match status" value="1"/>
</dbReference>
<dbReference type="AlphaFoldDB" id="A0A0C3CA76"/>
<dbReference type="EMBL" id="KN832886">
    <property type="protein sequence ID" value="KIM95833.1"/>
    <property type="molecule type" value="Genomic_DNA"/>
</dbReference>
<keyword evidence="6" id="KW-1015">Disulfide bond</keyword>
<dbReference type="GO" id="GO:0004557">
    <property type="term" value="F:alpha-galactosidase activity"/>
    <property type="evidence" value="ECO:0007669"/>
    <property type="project" value="UniProtKB-EC"/>
</dbReference>
<evidence type="ECO:0000256" key="4">
    <source>
        <dbReference type="ARBA" id="ARBA00022801"/>
    </source>
</evidence>
<evidence type="ECO:0000313" key="7">
    <source>
        <dbReference type="EMBL" id="KIM95833.1"/>
    </source>
</evidence>
<dbReference type="HOGENOM" id="CLU_013093_4_1_1"/>
<protein>
    <recommendedName>
        <fullName evidence="3 6">Alpha-galactosidase</fullName>
        <ecNumber evidence="3 6">3.2.1.22</ecNumber>
    </recommendedName>
    <alternativeName>
        <fullName evidence="6">Melibiase</fullName>
    </alternativeName>
</protein>
<accession>A0A0C3CA76</accession>
<dbReference type="STRING" id="913774.A0A0C3CA76"/>
<proteinExistence type="inferred from homology"/>
<evidence type="ECO:0000256" key="2">
    <source>
        <dbReference type="ARBA" id="ARBA00009743"/>
    </source>
</evidence>
<evidence type="ECO:0000256" key="6">
    <source>
        <dbReference type="RuleBase" id="RU361168"/>
    </source>
</evidence>
<comment type="catalytic activity">
    <reaction evidence="1 6">
        <text>Hydrolysis of terminal, non-reducing alpha-D-galactose residues in alpha-D-galactosides, including galactose oligosaccharides, galactomannans and galactolipids.</text>
        <dbReference type="EC" id="3.2.1.22"/>
    </reaction>
</comment>
<sequence length="186" mass="20976">MRISNRVGKTPALRWNSWFVDLGLKQLGYKYVSIDDCWSQESCNGSGYLVPDPSKWPNGIRAVVDKIHGMCLKFGLYSDAGIETCAGHPGSQGYEQQDADLLGSWGVDYWKYDNCYTLCNGENPVPQRCCIPRDSQAWYTTLGNAFRSVNYPILYSLYSWGLDNVWTWGGSMCLKAGPTRQTGYYT</sequence>
<dbReference type="Proteomes" id="UP000054321">
    <property type="component" value="Unassembled WGS sequence"/>
</dbReference>